<dbReference type="Proteomes" id="UP000030747">
    <property type="component" value="Unassembled WGS sequence"/>
</dbReference>
<dbReference type="EMBL" id="HG676463">
    <property type="protein sequence ID" value="CDJ43975.1"/>
    <property type="molecule type" value="Genomic_DNA"/>
</dbReference>
<protein>
    <submittedName>
        <fullName evidence="1">Uncharacterized protein</fullName>
    </submittedName>
</protein>
<accession>U6L887</accession>
<evidence type="ECO:0000313" key="2">
    <source>
        <dbReference type="Proteomes" id="UP000030747"/>
    </source>
</evidence>
<name>U6L887_EIMTE</name>
<proteinExistence type="predicted"/>
<dbReference type="OrthoDB" id="347457at2759"/>
<keyword evidence="2" id="KW-1185">Reference proteome</keyword>
<organism evidence="1 2">
    <name type="scientific">Eimeria tenella</name>
    <name type="common">Coccidian parasite</name>
    <dbReference type="NCBI Taxonomy" id="5802"/>
    <lineage>
        <taxon>Eukaryota</taxon>
        <taxon>Sar</taxon>
        <taxon>Alveolata</taxon>
        <taxon>Apicomplexa</taxon>
        <taxon>Conoidasida</taxon>
        <taxon>Coccidia</taxon>
        <taxon>Eucoccidiorida</taxon>
        <taxon>Eimeriorina</taxon>
        <taxon>Eimeriidae</taxon>
        <taxon>Eimeria</taxon>
    </lineage>
</organism>
<dbReference type="AlphaFoldDB" id="U6L887"/>
<feature type="non-terminal residue" evidence="1">
    <location>
        <position position="66"/>
    </location>
</feature>
<sequence length="66" mass="7395">MFCRAQDLQDVPRAIGSVEALNREKALVPPVVLTLPKHLRGSGSEQIEELSKKMGLILQALERERQ</sequence>
<dbReference type="VEuPathDB" id="ToxoDB:ETH_00015610"/>
<dbReference type="RefSeq" id="XP_013234724.1">
    <property type="nucleotide sequence ID" value="XM_013379270.1"/>
</dbReference>
<dbReference type="VEuPathDB" id="ToxoDB:ETH2_0625900"/>
<reference evidence="1" key="1">
    <citation type="submission" date="2013-10" db="EMBL/GenBank/DDBJ databases">
        <title>Genomic analysis of the causative agents of coccidiosis in chickens.</title>
        <authorList>
            <person name="Reid A.J."/>
            <person name="Blake D."/>
            <person name="Billington K."/>
            <person name="Browne H."/>
            <person name="Dunn M."/>
            <person name="Hung S."/>
            <person name="Kawahara F."/>
            <person name="Miranda-Saavedra D."/>
            <person name="Mourier T."/>
            <person name="Nagra H."/>
            <person name="Otto T.D."/>
            <person name="Rawlings N."/>
            <person name="Sanchez A."/>
            <person name="Sanders M."/>
            <person name="Subramaniam C."/>
            <person name="Tay Y."/>
            <person name="Dear P."/>
            <person name="Doerig C."/>
            <person name="Gruber A."/>
            <person name="Parkinson J."/>
            <person name="Shirley M."/>
            <person name="Wan K.L."/>
            <person name="Berriman M."/>
            <person name="Tomley F."/>
            <person name="Pain A."/>
        </authorList>
    </citation>
    <scope>NUCLEOTIDE SEQUENCE [LARGE SCALE GENOMIC DNA]</scope>
    <source>
        <strain evidence="1">Houghton</strain>
    </source>
</reference>
<gene>
    <name evidence="1" type="ORF">ETH_00015610</name>
</gene>
<reference evidence="1" key="2">
    <citation type="submission" date="2013-10" db="EMBL/GenBank/DDBJ databases">
        <authorList>
            <person name="Aslett M."/>
        </authorList>
    </citation>
    <scope>NUCLEOTIDE SEQUENCE [LARGE SCALE GENOMIC DNA]</scope>
    <source>
        <strain evidence="1">Houghton</strain>
    </source>
</reference>
<dbReference type="GeneID" id="25252276"/>
<evidence type="ECO:0000313" key="1">
    <source>
        <dbReference type="EMBL" id="CDJ43975.1"/>
    </source>
</evidence>